<name>A0A1E5L7H2_9FIRM</name>
<dbReference type="Proteomes" id="UP000095255">
    <property type="component" value="Unassembled WGS sequence"/>
</dbReference>
<keyword evidence="1" id="KW-1133">Transmembrane helix</keyword>
<sequence>MKQPISNKRNLAKIVVTILFVCAWTAGGLYYFLDDTTHLSSHIIDEPETPSNLEDVTSQELDLQPYAIVTIDSYSSVELTINKDYQILSALGLNEHGKSLVLAISVLGNPFENALQQILDYNKANHLSLPASDLVATVYFVNERNGYSDIESHILDVFKQRINIENIYVIEVNEAIIQGAKKNHVSPSKFAFNLLQKRQLDDSQQYNLEKIVEQAEVNKASNASNKESITVKKYKIEAPKAPLVPTIPKIDEISIK</sequence>
<keyword evidence="4" id="KW-1185">Reference proteome</keyword>
<keyword evidence="1" id="KW-0812">Transmembrane</keyword>
<organism evidence="3 4">
    <name type="scientific">Desulfuribacillus stibiiarsenatis</name>
    <dbReference type="NCBI Taxonomy" id="1390249"/>
    <lineage>
        <taxon>Bacteria</taxon>
        <taxon>Bacillati</taxon>
        <taxon>Bacillota</taxon>
        <taxon>Desulfuribacillia</taxon>
        <taxon>Desulfuribacillales</taxon>
        <taxon>Desulfuribacillaceae</taxon>
        <taxon>Desulfuribacillus</taxon>
    </lineage>
</organism>
<dbReference type="Pfam" id="PF23750">
    <property type="entry name" value="RsgI_M"/>
    <property type="match status" value="1"/>
</dbReference>
<dbReference type="OrthoDB" id="9800626at2"/>
<evidence type="ECO:0000259" key="2">
    <source>
        <dbReference type="Pfam" id="PF23750"/>
    </source>
</evidence>
<feature type="domain" description="Anti-sigma factor RsgI-like middle" evidence="2">
    <location>
        <begin position="66"/>
        <end position="192"/>
    </location>
</feature>
<feature type="transmembrane region" description="Helical" evidence="1">
    <location>
        <begin position="12"/>
        <end position="33"/>
    </location>
</feature>
<keyword evidence="1" id="KW-0472">Membrane</keyword>
<dbReference type="RefSeq" id="WP_069701996.1">
    <property type="nucleotide sequence ID" value="NZ_MJAT01000012.1"/>
</dbReference>
<dbReference type="InterPro" id="IPR055431">
    <property type="entry name" value="RsgI_M"/>
</dbReference>
<evidence type="ECO:0000256" key="1">
    <source>
        <dbReference type="SAM" id="Phobius"/>
    </source>
</evidence>
<reference evidence="3 4" key="1">
    <citation type="submission" date="2016-09" db="EMBL/GenBank/DDBJ databases">
        <title>Desulfuribacillus arsenicus sp. nov., an obligately anaerobic, dissimilatory arsenic- and antimonate-reducing bacterium isolated from anoxic sediments.</title>
        <authorList>
            <person name="Abin C.A."/>
            <person name="Hollibaugh J.T."/>
        </authorList>
    </citation>
    <scope>NUCLEOTIDE SEQUENCE [LARGE SCALE GENOMIC DNA]</scope>
    <source>
        <strain evidence="3 4">MLFW-2</strain>
    </source>
</reference>
<comment type="caution">
    <text evidence="3">The sequence shown here is derived from an EMBL/GenBank/DDBJ whole genome shotgun (WGS) entry which is preliminary data.</text>
</comment>
<dbReference type="AlphaFoldDB" id="A0A1E5L7H2"/>
<proteinExistence type="predicted"/>
<dbReference type="EMBL" id="MJAT01000012">
    <property type="protein sequence ID" value="OEH85913.1"/>
    <property type="molecule type" value="Genomic_DNA"/>
</dbReference>
<gene>
    <name evidence="3" type="ORF">BHU72_03835</name>
</gene>
<protein>
    <recommendedName>
        <fullName evidence="2">Anti-sigma factor RsgI-like middle domain-containing protein</fullName>
    </recommendedName>
</protein>
<accession>A0A1E5L7H2</accession>
<evidence type="ECO:0000313" key="3">
    <source>
        <dbReference type="EMBL" id="OEH85913.1"/>
    </source>
</evidence>
<evidence type="ECO:0000313" key="4">
    <source>
        <dbReference type="Proteomes" id="UP000095255"/>
    </source>
</evidence>